<reference evidence="2" key="1">
    <citation type="journal article" date="2023" name="Front. Plant Sci.">
        <title>Chromosomal-level genome assembly of Melastoma candidum provides insights into trichome evolution.</title>
        <authorList>
            <person name="Zhong Y."/>
            <person name="Wu W."/>
            <person name="Sun C."/>
            <person name="Zou P."/>
            <person name="Liu Y."/>
            <person name="Dai S."/>
            <person name="Zhou R."/>
        </authorList>
    </citation>
    <scope>NUCLEOTIDE SEQUENCE [LARGE SCALE GENOMIC DNA]</scope>
</reference>
<gene>
    <name evidence="1" type="ORF">MLD38_027798</name>
</gene>
<sequence length="108" mass="12212">MTCCCLQGLFTAGTDTVTARVEWAMTEPVRNPESMKRVREELDRYVGPCATKVNQLPGLPYLQACVKETLRLHPPATLLIIRAAGRDPKVSEDLSLFKLTFRFQEQPF</sequence>
<protein>
    <submittedName>
        <fullName evidence="1">Uncharacterized protein</fullName>
    </submittedName>
</protein>
<evidence type="ECO:0000313" key="2">
    <source>
        <dbReference type="Proteomes" id="UP001057402"/>
    </source>
</evidence>
<name>A0ACB9P2W5_9MYRT</name>
<comment type="caution">
    <text evidence="1">The sequence shown here is derived from an EMBL/GenBank/DDBJ whole genome shotgun (WGS) entry which is preliminary data.</text>
</comment>
<accession>A0ACB9P2W5</accession>
<keyword evidence="2" id="KW-1185">Reference proteome</keyword>
<organism evidence="1 2">
    <name type="scientific">Melastoma candidum</name>
    <dbReference type="NCBI Taxonomy" id="119954"/>
    <lineage>
        <taxon>Eukaryota</taxon>
        <taxon>Viridiplantae</taxon>
        <taxon>Streptophyta</taxon>
        <taxon>Embryophyta</taxon>
        <taxon>Tracheophyta</taxon>
        <taxon>Spermatophyta</taxon>
        <taxon>Magnoliopsida</taxon>
        <taxon>eudicotyledons</taxon>
        <taxon>Gunneridae</taxon>
        <taxon>Pentapetalae</taxon>
        <taxon>rosids</taxon>
        <taxon>malvids</taxon>
        <taxon>Myrtales</taxon>
        <taxon>Melastomataceae</taxon>
        <taxon>Melastomatoideae</taxon>
        <taxon>Melastomateae</taxon>
        <taxon>Melastoma</taxon>
    </lineage>
</organism>
<evidence type="ECO:0000313" key="1">
    <source>
        <dbReference type="EMBL" id="KAI4343270.1"/>
    </source>
</evidence>
<proteinExistence type="predicted"/>
<dbReference type="EMBL" id="CM042886">
    <property type="protein sequence ID" value="KAI4343270.1"/>
    <property type="molecule type" value="Genomic_DNA"/>
</dbReference>
<dbReference type="Proteomes" id="UP001057402">
    <property type="component" value="Chromosome 7"/>
</dbReference>